<dbReference type="GO" id="GO:0003677">
    <property type="term" value="F:DNA binding"/>
    <property type="evidence" value="ECO:0007669"/>
    <property type="project" value="UniProtKB-KW"/>
</dbReference>
<dbReference type="Gene3D" id="6.10.140.920">
    <property type="match status" value="1"/>
</dbReference>
<dbReference type="EMBL" id="JBHUJD010000030">
    <property type="protein sequence ID" value="MFD2312134.1"/>
    <property type="molecule type" value="Genomic_DNA"/>
</dbReference>
<name>A0ABW5EKW5_9GAMM</name>
<comment type="caution">
    <text evidence="3">The sequence shown here is derived from an EMBL/GenBank/DDBJ whole genome shotgun (WGS) entry which is preliminary data.</text>
</comment>
<organism evidence="3 4">
    <name type="scientific">Microbulbifer halophilus</name>
    <dbReference type="NCBI Taxonomy" id="453963"/>
    <lineage>
        <taxon>Bacteria</taxon>
        <taxon>Pseudomonadati</taxon>
        <taxon>Pseudomonadota</taxon>
        <taxon>Gammaproteobacteria</taxon>
        <taxon>Cellvibrionales</taxon>
        <taxon>Microbulbiferaceae</taxon>
        <taxon>Microbulbifer</taxon>
    </lineage>
</organism>
<feature type="coiled-coil region" evidence="1">
    <location>
        <begin position="281"/>
        <end position="308"/>
    </location>
</feature>
<evidence type="ECO:0000256" key="1">
    <source>
        <dbReference type="SAM" id="Coils"/>
    </source>
</evidence>
<dbReference type="Proteomes" id="UP001597425">
    <property type="component" value="Unassembled WGS sequence"/>
</dbReference>
<evidence type="ECO:0000313" key="4">
    <source>
        <dbReference type="Proteomes" id="UP001597425"/>
    </source>
</evidence>
<dbReference type="InterPro" id="IPR021104">
    <property type="entry name" value="KfrA_DNA-bd_N"/>
</dbReference>
<keyword evidence="4" id="KW-1185">Reference proteome</keyword>
<evidence type="ECO:0000313" key="3">
    <source>
        <dbReference type="EMBL" id="MFD2312134.1"/>
    </source>
</evidence>
<evidence type="ECO:0000259" key="2">
    <source>
        <dbReference type="Pfam" id="PF11740"/>
    </source>
</evidence>
<sequence>MDRVRAELGTGSKSTIAPLLKRWRSEAGDRADTGDLPKDLLDALKALHERVREEAGRQVEAARESFEAAEEKHRAEAEEACAKAATLAQDLRGLEHRLRISGEQNRNLKRELQESRAALDKSEFQRQQGAARISELKSEVDGLKQENRDIRDHFEHFQQRTADDRQQEREQFRLTNDQLRGQVESLSEQLSDVGRRLAERENLCEQREAAIAELGAEKQQLLEQVSGYRSEVDSLSRKADAQADQVSEKTVEIATLQDRVSALSNSNASASRDAEWLRQSLARAESGLESTGEKLEALVEENRVLLQEKAVIQGQFNQLQRSLAE</sequence>
<keyword evidence="1" id="KW-0175">Coiled coil</keyword>
<accession>A0ABW5EKW5</accession>
<proteinExistence type="predicted"/>
<keyword evidence="3" id="KW-0238">DNA-binding</keyword>
<dbReference type="Pfam" id="PF11740">
    <property type="entry name" value="KfrA_N"/>
    <property type="match status" value="1"/>
</dbReference>
<protein>
    <submittedName>
        <fullName evidence="3">DNA-binding protein</fullName>
    </submittedName>
</protein>
<dbReference type="RefSeq" id="WP_377558796.1">
    <property type="nucleotide sequence ID" value="NZ_JAPIVK010000034.1"/>
</dbReference>
<feature type="coiled-coil region" evidence="1">
    <location>
        <begin position="52"/>
        <end position="238"/>
    </location>
</feature>
<reference evidence="4" key="1">
    <citation type="journal article" date="2019" name="Int. J. Syst. Evol. Microbiol.">
        <title>The Global Catalogue of Microorganisms (GCM) 10K type strain sequencing project: providing services to taxonomists for standard genome sequencing and annotation.</title>
        <authorList>
            <consortium name="The Broad Institute Genomics Platform"/>
            <consortium name="The Broad Institute Genome Sequencing Center for Infectious Disease"/>
            <person name="Wu L."/>
            <person name="Ma J."/>
        </authorList>
    </citation>
    <scope>NUCLEOTIDE SEQUENCE [LARGE SCALE GENOMIC DNA]</scope>
    <source>
        <strain evidence="4">KCTC 12848</strain>
    </source>
</reference>
<feature type="domain" description="KfrA N-terminal DNA-binding" evidence="2">
    <location>
        <begin position="1"/>
        <end position="90"/>
    </location>
</feature>
<gene>
    <name evidence="3" type="ORF">ACFSKX_17065</name>
</gene>